<geneLocation type="plasmid" evidence="2">
    <name>pMOC1</name>
</geneLocation>
<dbReference type="Gene3D" id="1.25.40.10">
    <property type="entry name" value="Tetratricopeptide repeat domain"/>
    <property type="match status" value="2"/>
</dbReference>
<evidence type="ECO:0000313" key="2">
    <source>
        <dbReference type="EMBL" id="AGO88285.1"/>
    </source>
</evidence>
<dbReference type="AlphaFoldDB" id="A0A088B299"/>
<organism evidence="2">
    <name type="scientific">Methylobacterium oryzae CBMB20</name>
    <dbReference type="NCBI Taxonomy" id="693986"/>
    <lineage>
        <taxon>Bacteria</taxon>
        <taxon>Pseudomonadati</taxon>
        <taxon>Pseudomonadota</taxon>
        <taxon>Alphaproteobacteria</taxon>
        <taxon>Hyphomicrobiales</taxon>
        <taxon>Methylobacteriaceae</taxon>
        <taxon>Methylobacterium</taxon>
    </lineage>
</organism>
<dbReference type="InterPro" id="IPR011990">
    <property type="entry name" value="TPR-like_helical_dom_sf"/>
</dbReference>
<sequence length="1004" mass="108421">MNTWQQANPRFDFRRIGAPALIFVILGAQAALACDTPAARRIVASAARGPIVDSWHVEQALDCVGHRMRPVVTAAAAYELSVLYAQRGRGDASSFRRAATWARRSAAYLRSKADRALRTSMTLEALRLDFYAASSATDLRTTAAATEAFVRSCPLPPGRPQPCDGGLKLLGEIARESLAQGQPDSRTQAIGAFRRFLASASGRQSGDDRASALLDLGTLLAQQGESLDAAGVDEAIVALREAGALLAKGTQRHRSALAQVNLGALLADHRPTAAGLDEAERLLRPWADPANAVLDPSVVLAAQRNLGGVLFRKQSGNREANLTEAIDLQQRALASAQSDDPVTRIRSATGLAIVLEASSLHEAERLGEATRLIEDALQIKAPGLRREQSKALSVLVQVKLHQRRIGGDVDPAEIERLLAKARASASPDIRETARMAALAADVARALGTEGTLGGRDAAIRDLSTALARLGADRDPTLWATLQNNLGNLCNDRRRPDLMPCAEEAYQRALSFRTLADVPREHAETLVNLANLRFAQRDWRRAGELYGQLAQISSAGFLPALDRDILLNDAARSDRWFERASFALAQLGRTGEAIAVADAGRVRWLRQRLGLDHPRLGLGAAGLDALPEGALLLMPIVTSAGTVVLAAMRRDRVVETRHLMLPRLDGDAVAAFLKTEWLAPYAAAFPNGSASDGGSLAWNQRILQAQAWIGVSLIGPVLRWLNEEWKRAPGEVILSVQGELALLPLHAAALPTGGSLIERVRVSYVPAISLLEARQPSTASPALITLHDPAQEQGLPYSSAETAFAVRAGGEAPPGPLDEEAFFRAFARADTLHFVGHARFDPDEPQDSTLKLAENRRIRVRDIVTRQLGRAPRLVVLSACETGRLETATMANEYVGLPAAMMSVGAKGVVSSLWPVSDGPTLFLMARMLFEIQAEGQHPAEALRRAQIWLVDRTGAELGRFLRELKPEPGSPVALLAYRLSVYFRTAHPYADPAFWAGFVYVGRW</sequence>
<proteinExistence type="predicted"/>
<feature type="domain" description="CHAT" evidence="1">
    <location>
        <begin position="712"/>
        <end position="1002"/>
    </location>
</feature>
<dbReference type="RefSeq" id="WP_172685373.1">
    <property type="nucleotide sequence ID" value="NZ_JX627580.1"/>
</dbReference>
<dbReference type="Pfam" id="PF12770">
    <property type="entry name" value="CHAT"/>
    <property type="match status" value="1"/>
</dbReference>
<dbReference type="SUPFAM" id="SSF48452">
    <property type="entry name" value="TPR-like"/>
    <property type="match status" value="1"/>
</dbReference>
<protein>
    <submittedName>
        <fullName evidence="2">TPR repeat containing protein</fullName>
    </submittedName>
</protein>
<gene>
    <name evidence="2" type="ORF">MOC_1p0047</name>
</gene>
<evidence type="ECO:0000259" key="1">
    <source>
        <dbReference type="Pfam" id="PF12770"/>
    </source>
</evidence>
<keyword evidence="2" id="KW-0614">Plasmid</keyword>
<accession>A0A088B299</accession>
<reference evidence="2" key="1">
    <citation type="journal article" date="2014" name="PLoS ONE">
        <title>Genome Information of Methylobacterium oryzae, a Plant-Probiotic Methylotroph in the Phyllosphere.</title>
        <authorList>
            <person name="Kwak M.J."/>
            <person name="Jeong H."/>
            <person name="Madhaiyan M."/>
            <person name="Lee Y."/>
            <person name="Sa T.M."/>
            <person name="Oh T.K."/>
            <person name="Kim J.F."/>
        </authorList>
    </citation>
    <scope>NUCLEOTIDE SEQUENCE</scope>
    <source>
        <strain evidence="2">CBMB20</strain>
        <plasmid evidence="2">pMOC1</plasmid>
    </source>
</reference>
<dbReference type="EMBL" id="JX627580">
    <property type="protein sequence ID" value="AGO88285.1"/>
    <property type="molecule type" value="Genomic_DNA"/>
</dbReference>
<name>A0A088B299_9HYPH</name>
<dbReference type="InterPro" id="IPR024983">
    <property type="entry name" value="CHAT_dom"/>
</dbReference>